<comment type="caution">
    <text evidence="1">The sequence shown here is derived from an EMBL/GenBank/DDBJ whole genome shotgun (WGS) entry which is preliminary data.</text>
</comment>
<accession>A0A7J8KB33</accession>
<reference evidence="1 2" key="1">
    <citation type="journal article" date="2020" name="Nature">
        <title>Six reference-quality genomes reveal evolution of bat adaptations.</title>
        <authorList>
            <person name="Jebb D."/>
            <person name="Huang Z."/>
            <person name="Pippel M."/>
            <person name="Hughes G.M."/>
            <person name="Lavrichenko K."/>
            <person name="Devanna P."/>
            <person name="Winkler S."/>
            <person name="Jermiin L.S."/>
            <person name="Skirmuntt E.C."/>
            <person name="Katzourakis A."/>
            <person name="Burkitt-Gray L."/>
            <person name="Ray D.A."/>
            <person name="Sullivan K.A.M."/>
            <person name="Roscito J.G."/>
            <person name="Kirilenko B.M."/>
            <person name="Davalos L.M."/>
            <person name="Corthals A.P."/>
            <person name="Power M.L."/>
            <person name="Jones G."/>
            <person name="Ransome R.D."/>
            <person name="Dechmann D.K.N."/>
            <person name="Locatelli A.G."/>
            <person name="Puechmaille S.J."/>
            <person name="Fedrigo O."/>
            <person name="Jarvis E.D."/>
            <person name="Hiller M."/>
            <person name="Vernes S.C."/>
            <person name="Myers E.W."/>
            <person name="Teeling E.C."/>
        </authorList>
    </citation>
    <scope>NUCLEOTIDE SEQUENCE [LARGE SCALE GENOMIC DNA]</scope>
    <source>
        <strain evidence="1">MRouAeg1</strain>
        <tissue evidence="1">Muscle</tissue>
    </source>
</reference>
<evidence type="ECO:0000313" key="2">
    <source>
        <dbReference type="Proteomes" id="UP000593571"/>
    </source>
</evidence>
<gene>
    <name evidence="1" type="ORF">HJG63_007917</name>
</gene>
<proteinExistence type="predicted"/>
<evidence type="ECO:0000313" key="1">
    <source>
        <dbReference type="EMBL" id="KAF6506077.1"/>
    </source>
</evidence>
<dbReference type="EMBL" id="JACASE010000001">
    <property type="protein sequence ID" value="KAF6506077.1"/>
    <property type="molecule type" value="Genomic_DNA"/>
</dbReference>
<name>A0A7J8KB33_ROUAE</name>
<dbReference type="Proteomes" id="UP000593571">
    <property type="component" value="Unassembled WGS sequence"/>
</dbReference>
<sequence length="122" mass="12566">MGRCACDWANPVTPTDTGTGSSYGDPGKSGLGTLGHLCAAARGSLLTSVSGSSLSPHLSAGLEGKDLGGALGGDQREVTSPCRYSPALPICVHPGRRQMGERVSRLYVWSHSWDKGDIGPKA</sequence>
<protein>
    <submittedName>
        <fullName evidence="1">Uncharacterized protein</fullName>
    </submittedName>
</protein>
<organism evidence="1 2">
    <name type="scientific">Rousettus aegyptiacus</name>
    <name type="common">Egyptian fruit bat</name>
    <name type="synonym">Pteropus aegyptiacus</name>
    <dbReference type="NCBI Taxonomy" id="9407"/>
    <lineage>
        <taxon>Eukaryota</taxon>
        <taxon>Metazoa</taxon>
        <taxon>Chordata</taxon>
        <taxon>Craniata</taxon>
        <taxon>Vertebrata</taxon>
        <taxon>Euteleostomi</taxon>
        <taxon>Mammalia</taxon>
        <taxon>Eutheria</taxon>
        <taxon>Laurasiatheria</taxon>
        <taxon>Chiroptera</taxon>
        <taxon>Yinpterochiroptera</taxon>
        <taxon>Pteropodoidea</taxon>
        <taxon>Pteropodidae</taxon>
        <taxon>Rousettinae</taxon>
        <taxon>Rousettus</taxon>
    </lineage>
</organism>
<dbReference type="AlphaFoldDB" id="A0A7J8KB33"/>
<keyword evidence="2" id="KW-1185">Reference proteome</keyword>